<dbReference type="EMBL" id="RYER01000016">
    <property type="protein sequence ID" value="RUO16653.1"/>
    <property type="molecule type" value="Genomic_DNA"/>
</dbReference>
<evidence type="ECO:0000313" key="3">
    <source>
        <dbReference type="Proteomes" id="UP000268436"/>
    </source>
</evidence>
<proteinExistence type="predicted"/>
<dbReference type="Proteomes" id="UP000280228">
    <property type="component" value="Chromosome"/>
</dbReference>
<accession>A0A3Q9GIG7</accession>
<evidence type="ECO:0000313" key="2">
    <source>
        <dbReference type="EMBL" id="RUO16653.1"/>
    </source>
</evidence>
<dbReference type="AlphaFoldDB" id="A0A3Q9GIG7"/>
<evidence type="ECO:0000313" key="4">
    <source>
        <dbReference type="Proteomes" id="UP000280228"/>
    </source>
</evidence>
<protein>
    <submittedName>
        <fullName evidence="1">Uncharacterized protein</fullName>
    </submittedName>
</protein>
<sequence length="40" mass="4440">MYKFSGNGLVLSMGETGIIIDRLIVRQSLKIYAKISSIHS</sequence>
<name>A0A3Q9GIG7_MORCA</name>
<evidence type="ECO:0000313" key="1">
    <source>
        <dbReference type="EMBL" id="AZQ94067.1"/>
    </source>
</evidence>
<dbReference type="EMBL" id="CP034662">
    <property type="protein sequence ID" value="AZQ94067.1"/>
    <property type="molecule type" value="Genomic_DNA"/>
</dbReference>
<keyword evidence="3" id="KW-1185">Reference proteome</keyword>
<dbReference type="Proteomes" id="UP000268436">
    <property type="component" value="Unassembled WGS sequence"/>
</dbReference>
<gene>
    <name evidence="1" type="ORF">EJK53_2224</name>
    <name evidence="2" type="ORF">EJK54_0442</name>
</gene>
<reference evidence="3 4" key="1">
    <citation type="submission" date="2018-12" db="EMBL/GenBank/DDBJ databases">
        <title>Persistence of Moraxella catarrhalis in Chronic Obstructive Pulmonary Disease and Regulation of the Hag/MID Adhesin.</title>
        <authorList>
            <person name="Murphy T."/>
            <person name="Zhao X."/>
            <person name="Vyas G."/>
            <person name="Aluvathingal J."/>
            <person name="Nadendla S."/>
            <person name="Tallon L."/>
            <person name="Tettelin H."/>
        </authorList>
    </citation>
    <scope>NUCLEOTIDE SEQUENCE [LARGE SCALE GENOMIC DNA]</scope>
    <source>
        <strain evidence="2 3">173P27B1</strain>
        <strain evidence="1 4">46P58B1</strain>
    </source>
</reference>
<organism evidence="1 4">
    <name type="scientific">Moraxella catarrhalis</name>
    <name type="common">Branhamella catarrhalis</name>
    <dbReference type="NCBI Taxonomy" id="480"/>
    <lineage>
        <taxon>Bacteria</taxon>
        <taxon>Pseudomonadati</taxon>
        <taxon>Pseudomonadota</taxon>
        <taxon>Gammaproteobacteria</taxon>
        <taxon>Moraxellales</taxon>
        <taxon>Moraxellaceae</taxon>
        <taxon>Moraxella</taxon>
    </lineage>
</organism>